<dbReference type="GO" id="GO:0008168">
    <property type="term" value="F:methyltransferase activity"/>
    <property type="evidence" value="ECO:0007669"/>
    <property type="project" value="UniProtKB-KW"/>
</dbReference>
<dbReference type="Pfam" id="PF00535">
    <property type="entry name" value="Glycos_transf_2"/>
    <property type="match status" value="1"/>
</dbReference>
<accession>A0AAE4CPP7</accession>
<evidence type="ECO:0000313" key="4">
    <source>
        <dbReference type="EMBL" id="MDR7301933.1"/>
    </source>
</evidence>
<dbReference type="Pfam" id="PF13692">
    <property type="entry name" value="Glyco_trans_1_4"/>
    <property type="match status" value="1"/>
</dbReference>
<sequence>MNDSSGRTGRDRQRLIDWTGERCVPWADDAQVIYEHYHRYAMAARFVRGKRVLDLGSGEGYGASMLAAEAAEVVGVDIDADTVEHADHNYGGRNLSFRTGSVTDPELLAEVVPFDVIVCFEAIEHVADHAAVLRLVRARLAHGGLLIASTPDTAVYHDQQGNENPFHVKELAGPQFESLLEDFFRHVAMVKQNVAVGSLMTPADPGDPDTAVDGVRLQTLHQQDSGSWSIRQGVPHTYLLGLASDRQLPQLPAAAVLLDAELRLVQRAASGFGVHAEEITEQRDAAAADVARLNELCRRNRDEIRELESSVARLQTLHQDAEQRVNEGAHEQARLRLELDRLGAELHEVHLAGRRDAARMEWLRDTVAHLETRVADAEQRAAGPDETGPDETGPDETGPLRVPRSDHPLVSVIVPVHGEWLYTRRCLRLLGRHLVSVPFEVLVVDDASPDGSAERLAACEGVRTIHTDHHLGYAGACHLGAEQARGEYLFFLHNDAEVTESWLDTLVGTLESEGGIGLVGAKLVGPDGSLRECGSVVWSDGTARPLGRGGDADAAEYNVLRDVDYCSSAAILVRADLFRQLGGFDTRYAPAYYEDIDLAFAVRAAGFRTVVQPGAVVVHHEGVSHGADTGGGASKLRELNRGVFTGKWGGTLAAEHLPGATASHLWLARQRGSGGHFGPLVLVTDHRVPRPDVDSDSTRKRHLLELLVELGCRVMFLPADHAATEPYTADLRQAGVTVLPEPELQRTFLSEAGAEITLALLSRTQTAWDLVEELRASAPQCVLVHDTVGLHFLRLERQAALAESEGDEAKADALRRKAFVSRERELGLVRSCDVTLVSSDLEQSLLWELVPDTDVRVLSRVHEVQSQSLQPDGRRDVLFVGGFEHPANADAATWAAREIMPLVRERCPDAVLHLVGSDPPHEVLRMDDSGVQVHGWVADLASMYAASRVTLAPLRFGAGVRGKVGESLGAGVPVVGTTSAMEGMHLTPGDDVLIADDARGLADGIVRLLTDDRAWRHLSTSGRAAVAAQFGPDVSRSTLKALLVTGEPEASGNTARSCARGEE</sequence>
<dbReference type="InterPro" id="IPR029063">
    <property type="entry name" value="SAM-dependent_MTases_sf"/>
</dbReference>
<dbReference type="Gene3D" id="3.40.50.2000">
    <property type="entry name" value="Glycogen Phosphorylase B"/>
    <property type="match status" value="1"/>
</dbReference>
<dbReference type="AlphaFoldDB" id="A0AAE4CPP7"/>
<dbReference type="PANTHER" id="PTHR43179:SF7">
    <property type="entry name" value="RHAMNOSYLTRANSFERASE WBBL"/>
    <property type="match status" value="1"/>
</dbReference>
<name>A0AAE4CPP7_9ACTN</name>
<dbReference type="GO" id="GO:0032259">
    <property type="term" value="P:methylation"/>
    <property type="evidence" value="ECO:0007669"/>
    <property type="project" value="UniProtKB-KW"/>
</dbReference>
<evidence type="ECO:0000259" key="3">
    <source>
        <dbReference type="Pfam" id="PF00535"/>
    </source>
</evidence>
<dbReference type="Gene3D" id="3.40.50.150">
    <property type="entry name" value="Vaccinia Virus protein VP39"/>
    <property type="match status" value="1"/>
</dbReference>
<proteinExistence type="predicted"/>
<dbReference type="CDD" id="cd02440">
    <property type="entry name" value="AdoMet_MTases"/>
    <property type="match status" value="1"/>
</dbReference>
<gene>
    <name evidence="4" type="ORF">JOF55_002114</name>
</gene>
<dbReference type="EMBL" id="JAVDXW010000001">
    <property type="protein sequence ID" value="MDR7301933.1"/>
    <property type="molecule type" value="Genomic_DNA"/>
</dbReference>
<dbReference type="InterPro" id="IPR001173">
    <property type="entry name" value="Glyco_trans_2-like"/>
</dbReference>
<dbReference type="Proteomes" id="UP001180845">
    <property type="component" value="Unassembled WGS sequence"/>
</dbReference>
<keyword evidence="4" id="KW-0808">Transferase</keyword>
<dbReference type="SUPFAM" id="SSF53335">
    <property type="entry name" value="S-adenosyl-L-methionine-dependent methyltransferases"/>
    <property type="match status" value="1"/>
</dbReference>
<keyword evidence="4" id="KW-0489">Methyltransferase</keyword>
<evidence type="ECO:0000313" key="5">
    <source>
        <dbReference type="Proteomes" id="UP001180845"/>
    </source>
</evidence>
<feature type="domain" description="Glycosyltransferase 2-like" evidence="3">
    <location>
        <begin position="411"/>
        <end position="521"/>
    </location>
</feature>
<comment type="caution">
    <text evidence="4">The sequence shown here is derived from an EMBL/GenBank/DDBJ whole genome shotgun (WGS) entry which is preliminary data.</text>
</comment>
<dbReference type="SUPFAM" id="SSF53756">
    <property type="entry name" value="UDP-Glycosyltransferase/glycogen phosphorylase"/>
    <property type="match status" value="1"/>
</dbReference>
<dbReference type="Gene3D" id="3.90.550.10">
    <property type="entry name" value="Spore Coat Polysaccharide Biosynthesis Protein SpsA, Chain A"/>
    <property type="match status" value="1"/>
</dbReference>
<dbReference type="CDD" id="cd04186">
    <property type="entry name" value="GT_2_like_c"/>
    <property type="match status" value="1"/>
</dbReference>
<keyword evidence="5" id="KW-1185">Reference proteome</keyword>
<feature type="region of interest" description="Disordered" evidence="2">
    <location>
        <begin position="373"/>
        <end position="404"/>
    </location>
</feature>
<dbReference type="InterPro" id="IPR029044">
    <property type="entry name" value="Nucleotide-diphossugar_trans"/>
</dbReference>
<dbReference type="RefSeq" id="WP_310273022.1">
    <property type="nucleotide sequence ID" value="NZ_JAVDXW010000001.1"/>
</dbReference>
<reference evidence="4" key="1">
    <citation type="submission" date="2023-07" db="EMBL/GenBank/DDBJ databases">
        <title>Sequencing the genomes of 1000 actinobacteria strains.</title>
        <authorList>
            <person name="Klenk H.-P."/>
        </authorList>
    </citation>
    <scope>NUCLEOTIDE SEQUENCE</scope>
    <source>
        <strain evidence="4">DSM 45977</strain>
    </source>
</reference>
<dbReference type="PANTHER" id="PTHR43179">
    <property type="entry name" value="RHAMNOSYLTRANSFERASE WBBL"/>
    <property type="match status" value="1"/>
</dbReference>
<protein>
    <submittedName>
        <fullName evidence="4">GT2 family glycosyltransferase/SAM-dependent methyltransferase</fullName>
    </submittedName>
</protein>
<organism evidence="4 5">
    <name type="scientific">Haloactinomyces albus</name>
    <dbReference type="NCBI Taxonomy" id="1352928"/>
    <lineage>
        <taxon>Bacteria</taxon>
        <taxon>Bacillati</taxon>
        <taxon>Actinomycetota</taxon>
        <taxon>Actinomycetes</taxon>
        <taxon>Actinopolysporales</taxon>
        <taxon>Actinopolysporaceae</taxon>
        <taxon>Haloactinomyces</taxon>
    </lineage>
</organism>
<evidence type="ECO:0000256" key="2">
    <source>
        <dbReference type="SAM" id="MobiDB-lite"/>
    </source>
</evidence>
<keyword evidence="1" id="KW-0175">Coiled coil</keyword>
<feature type="coiled-coil region" evidence="1">
    <location>
        <begin position="276"/>
        <end position="324"/>
    </location>
</feature>
<evidence type="ECO:0000256" key="1">
    <source>
        <dbReference type="SAM" id="Coils"/>
    </source>
</evidence>
<dbReference type="Pfam" id="PF13489">
    <property type="entry name" value="Methyltransf_23"/>
    <property type="match status" value="1"/>
</dbReference>
<dbReference type="SUPFAM" id="SSF53448">
    <property type="entry name" value="Nucleotide-diphospho-sugar transferases"/>
    <property type="match status" value="1"/>
</dbReference>